<evidence type="ECO:0000256" key="2">
    <source>
        <dbReference type="RuleBase" id="RU362119"/>
    </source>
</evidence>
<dbReference type="PRINTS" id="PR01607">
    <property type="entry name" value="APYRASEFAMLY"/>
</dbReference>
<dbReference type="SUPFAM" id="SSF56300">
    <property type="entry name" value="Metallo-dependent phosphatases"/>
    <property type="match status" value="1"/>
</dbReference>
<accession>A0A3P3XS51</accession>
<keyword evidence="2" id="KW-0547">Nucleotide-binding</keyword>
<dbReference type="InterPro" id="IPR036907">
    <property type="entry name" value="5'-Nucleotdase_C_sf"/>
</dbReference>
<proteinExistence type="inferred from homology"/>
<dbReference type="GO" id="GO:0000166">
    <property type="term" value="F:nucleotide binding"/>
    <property type="evidence" value="ECO:0007669"/>
    <property type="project" value="UniProtKB-KW"/>
</dbReference>
<reference evidence="5" key="1">
    <citation type="submission" date="2017-02" db="EMBL/GenBank/DDBJ databases">
        <authorList>
            <person name="Regsiter A."/>
            <person name="William W."/>
        </authorList>
    </citation>
    <scope>NUCLEOTIDE SEQUENCE</scope>
    <source>
        <strain evidence="5">BdmA 4</strain>
    </source>
</reference>
<dbReference type="InterPro" id="IPR029052">
    <property type="entry name" value="Metallo-depent_PP-like"/>
</dbReference>
<dbReference type="InterPro" id="IPR004843">
    <property type="entry name" value="Calcineurin-like_PHP"/>
</dbReference>
<dbReference type="EMBL" id="FWDO01000005">
    <property type="protein sequence ID" value="SLM19132.1"/>
    <property type="molecule type" value="Genomic_DNA"/>
</dbReference>
<gene>
    <name evidence="5" type="ORF">SPIRO4BDMA_50647</name>
</gene>
<sequence length="657" mass="71101">MKRYTIFLVICLVFAQAVFGGGTGDSPASQNPGGQQCMAEGIGFTLSAYNPRGSFEKLYAVREESGSHSAPEELTRTDALETDMNLTVFHFNDLHGHITDQDSKRGDTHRVAQMVKIVDAARKNADERNIVLFFSAGDEHTGTPFDELLGWNAQEFIVDPAYRILSAAGVDATVVGNHEVDRGYELLAKGARQDAAFPVLSANIVGSRWATPDVIKPAAIGIAKGLRIGLIGLTTPEETREATVEDPNVRIAAPLESIEYYLPRMEPFVDVFVVLSHLGFEGEERHRVSVGDRAIAEAASRCTGKPVLVIGGHTHSVLNKDGLEAANIVEGIPLLQAGSYGAWLGRMDVSLARKEGEYAATDMKAALLPIKSRDDRVASDQKGWANLEHEGDYDGRFEKENVEPILTRLAGKMKERLGRTAATQGFSTERILAERYVGECGMANYMNDMIVARSANFPGGPVDLAVFNASGIASGVDGNTDVTFGDWFKVMPYADNIVIISLSGAQLLDVLRSNAQRLVRPEELAGTKPIALDGFVSRGFLHFSSDLRYEIRLGANAEAATVENASFRGVDLRKTPDKIFRIAFSTYIANGFEGWKTGPVGAGLPQGVLAWDLAALDKLDTGLVYRNEIIAGIKEWGRIAPFGGAAGPLDGRVTIRQ</sequence>
<feature type="domain" description="5'-Nucleotidase C-terminal" evidence="4">
    <location>
        <begin position="429"/>
        <end position="596"/>
    </location>
</feature>
<dbReference type="InterPro" id="IPR008334">
    <property type="entry name" value="5'-Nucleotdase_C"/>
</dbReference>
<feature type="chain" id="PRO_5017851384" evidence="2">
    <location>
        <begin position="21"/>
        <end position="657"/>
    </location>
</feature>
<name>A0A3P3XS51_9SPIR</name>
<protein>
    <submittedName>
        <fullName evidence="5">Ser/Thr protein phosphatase family protein</fullName>
    </submittedName>
</protein>
<feature type="signal peptide" evidence="2">
    <location>
        <begin position="1"/>
        <end position="20"/>
    </location>
</feature>
<dbReference type="PANTHER" id="PTHR11575">
    <property type="entry name" value="5'-NUCLEOTIDASE-RELATED"/>
    <property type="match status" value="1"/>
</dbReference>
<dbReference type="Pfam" id="PF00149">
    <property type="entry name" value="Metallophos"/>
    <property type="match status" value="1"/>
</dbReference>
<dbReference type="Pfam" id="PF02872">
    <property type="entry name" value="5_nucleotid_C"/>
    <property type="match status" value="1"/>
</dbReference>
<keyword evidence="1 2" id="KW-0732">Signal</keyword>
<evidence type="ECO:0000313" key="5">
    <source>
        <dbReference type="EMBL" id="SLM19132.1"/>
    </source>
</evidence>
<evidence type="ECO:0000259" key="4">
    <source>
        <dbReference type="Pfam" id="PF02872"/>
    </source>
</evidence>
<dbReference type="PANTHER" id="PTHR11575:SF24">
    <property type="entry name" value="5'-NUCLEOTIDASE"/>
    <property type="match status" value="1"/>
</dbReference>
<dbReference type="GO" id="GO:0016787">
    <property type="term" value="F:hydrolase activity"/>
    <property type="evidence" value="ECO:0007669"/>
    <property type="project" value="UniProtKB-KW"/>
</dbReference>
<comment type="similarity">
    <text evidence="2">Belongs to the 5'-nucleotidase family.</text>
</comment>
<organism evidence="5">
    <name type="scientific">uncultured spirochete</name>
    <dbReference type="NCBI Taxonomy" id="156406"/>
    <lineage>
        <taxon>Bacteria</taxon>
        <taxon>Pseudomonadati</taxon>
        <taxon>Spirochaetota</taxon>
        <taxon>Spirochaetia</taxon>
        <taxon>Spirochaetales</taxon>
        <taxon>environmental samples</taxon>
    </lineage>
</organism>
<dbReference type="GO" id="GO:0009166">
    <property type="term" value="P:nucleotide catabolic process"/>
    <property type="evidence" value="ECO:0007669"/>
    <property type="project" value="InterPro"/>
</dbReference>
<dbReference type="AlphaFoldDB" id="A0A3P3XS51"/>
<feature type="domain" description="Calcineurin-like phosphoesterase" evidence="3">
    <location>
        <begin position="87"/>
        <end position="316"/>
    </location>
</feature>
<dbReference type="InterPro" id="IPR006179">
    <property type="entry name" value="5_nucleotidase/apyrase"/>
</dbReference>
<dbReference type="Gene3D" id="3.90.780.10">
    <property type="entry name" value="5'-Nucleotidase, C-terminal domain"/>
    <property type="match status" value="1"/>
</dbReference>
<dbReference type="SUPFAM" id="SSF55816">
    <property type="entry name" value="5'-nucleotidase (syn. UDP-sugar hydrolase), C-terminal domain"/>
    <property type="match status" value="1"/>
</dbReference>
<evidence type="ECO:0000256" key="1">
    <source>
        <dbReference type="ARBA" id="ARBA00022729"/>
    </source>
</evidence>
<evidence type="ECO:0000259" key="3">
    <source>
        <dbReference type="Pfam" id="PF00149"/>
    </source>
</evidence>
<keyword evidence="2" id="KW-0378">Hydrolase</keyword>
<dbReference type="Gene3D" id="3.60.21.10">
    <property type="match status" value="1"/>
</dbReference>